<evidence type="ECO:0000313" key="1">
    <source>
        <dbReference type="EMBL" id="WAC11085.1"/>
    </source>
</evidence>
<proteinExistence type="predicted"/>
<reference evidence="1" key="1">
    <citation type="submission" date="2022-11" db="EMBL/GenBank/DDBJ databases">
        <title>Dyadobacter pollutisoli sp. nov., isolated from plastic dumped soil.</title>
        <authorList>
            <person name="Kim J.M."/>
            <person name="Kim K.R."/>
            <person name="Lee J.K."/>
            <person name="Hao L."/>
            <person name="Jeon C.O."/>
        </authorList>
    </citation>
    <scope>NUCLEOTIDE SEQUENCE</scope>
    <source>
        <strain evidence="1">U1</strain>
    </source>
</reference>
<dbReference type="EMBL" id="CP112998">
    <property type="protein sequence ID" value="WAC11085.1"/>
    <property type="molecule type" value="Genomic_DNA"/>
</dbReference>
<gene>
    <name evidence="1" type="ORF">ON006_25540</name>
</gene>
<dbReference type="KEGG" id="dpf:ON006_25540"/>
<accession>A0A9E8SJ88</accession>
<dbReference type="Proteomes" id="UP001164653">
    <property type="component" value="Chromosome"/>
</dbReference>
<dbReference type="RefSeq" id="WP_244824071.1">
    <property type="nucleotide sequence ID" value="NZ_CP112998.1"/>
</dbReference>
<evidence type="ECO:0000313" key="2">
    <source>
        <dbReference type="Proteomes" id="UP001164653"/>
    </source>
</evidence>
<sequence length="148" mass="16830">MGNEGDILYFDPFYFKKGNASKPKYFIVLKSLGEKSLLASLPSSLNFCPTDIVDKDGCIEVPEACFNCFVFKGKSPVTTSGWCFPMDTYLYGQQIDEYEIAILKDIYPVEGLDYRIIGTLKSLLFHDMKKCFINSANVKRKFRKLLSS</sequence>
<organism evidence="1 2">
    <name type="scientific">Dyadobacter pollutisoli</name>
    <dbReference type="NCBI Taxonomy" id="2910158"/>
    <lineage>
        <taxon>Bacteria</taxon>
        <taxon>Pseudomonadati</taxon>
        <taxon>Bacteroidota</taxon>
        <taxon>Cytophagia</taxon>
        <taxon>Cytophagales</taxon>
        <taxon>Spirosomataceae</taxon>
        <taxon>Dyadobacter</taxon>
    </lineage>
</organism>
<name>A0A9E8SJ88_9BACT</name>
<keyword evidence="2" id="KW-1185">Reference proteome</keyword>
<protein>
    <submittedName>
        <fullName evidence="1">Uncharacterized protein</fullName>
    </submittedName>
</protein>
<dbReference type="AlphaFoldDB" id="A0A9E8SJ88"/>